<evidence type="ECO:0000313" key="3">
    <source>
        <dbReference type="Proteomes" id="UP000034588"/>
    </source>
</evidence>
<organism evidence="2 3">
    <name type="scientific">Candidatus Gottesmanbacteria bacterium GW2011_GWB1_49_7</name>
    <dbReference type="NCBI Taxonomy" id="1618448"/>
    <lineage>
        <taxon>Bacteria</taxon>
        <taxon>Candidatus Gottesmaniibacteriota</taxon>
    </lineage>
</organism>
<feature type="region of interest" description="Disordered" evidence="1">
    <location>
        <begin position="304"/>
        <end position="360"/>
    </location>
</feature>
<accession>A0A0G1W3Q2</accession>
<comment type="caution">
    <text evidence="2">The sequence shown here is derived from an EMBL/GenBank/DDBJ whole genome shotgun (WGS) entry which is preliminary data.</text>
</comment>
<sequence>MNDIWCSLRLAWNTSIETVDVDPETPATSLKPEWFSSRYAIHEGRLAVTGPLWEFNPRFTWDLFLTAYRRNPVEALINLASYPPTKSRIKFYTDIERVRMLVDKSRKGHPIREDLSFENWFRPRPMASYTMHFDLSEVKDPTACALAHWCHQSQRVYLDFALEIQPTPGNPVRLKSMENLVLALLDRGFDIRQVTMDLWGSAALRQTLESRGIVAMQYSVDRTTEAHETLHHAIHTGLLSFYPYEPLLVCLDDLYWSKGGRKIDHRPGGKKDVADAAAGAVLWALKLEGFKEVPDIEVLSLERTPSDDEDLTNDDLLELRPIPKTSRKPGENPEGDEYYVEGDDMDEVDTLDEDDDGLAY</sequence>
<dbReference type="Proteomes" id="UP000034588">
    <property type="component" value="Unassembled WGS sequence"/>
</dbReference>
<evidence type="ECO:0008006" key="4">
    <source>
        <dbReference type="Google" id="ProtNLM"/>
    </source>
</evidence>
<evidence type="ECO:0000256" key="1">
    <source>
        <dbReference type="SAM" id="MobiDB-lite"/>
    </source>
</evidence>
<dbReference type="AlphaFoldDB" id="A0A0G1W3Q2"/>
<proteinExistence type="predicted"/>
<feature type="compositionally biased region" description="Acidic residues" evidence="1">
    <location>
        <begin position="307"/>
        <end position="316"/>
    </location>
</feature>
<reference evidence="2 3" key="1">
    <citation type="journal article" date="2015" name="Nature">
        <title>rRNA introns, odd ribosomes, and small enigmatic genomes across a large radiation of phyla.</title>
        <authorList>
            <person name="Brown C.T."/>
            <person name="Hug L.A."/>
            <person name="Thomas B.C."/>
            <person name="Sharon I."/>
            <person name="Castelle C.J."/>
            <person name="Singh A."/>
            <person name="Wilkins M.J."/>
            <person name="Williams K.H."/>
            <person name="Banfield J.F."/>
        </authorList>
    </citation>
    <scope>NUCLEOTIDE SEQUENCE [LARGE SCALE GENOMIC DNA]</scope>
</reference>
<dbReference type="EMBL" id="LCQD01000003">
    <property type="protein sequence ID" value="KKW13190.1"/>
    <property type="molecule type" value="Genomic_DNA"/>
</dbReference>
<dbReference type="Gene3D" id="3.30.420.240">
    <property type="match status" value="1"/>
</dbReference>
<protein>
    <recommendedName>
        <fullName evidence="4">Terminase large subunit gp17-like C-terminal domain-containing protein</fullName>
    </recommendedName>
</protein>
<gene>
    <name evidence="2" type="ORF">UY48_C0003G0012</name>
</gene>
<name>A0A0G1W3Q2_9BACT</name>
<evidence type="ECO:0000313" key="2">
    <source>
        <dbReference type="EMBL" id="KKW13190.1"/>
    </source>
</evidence>
<feature type="compositionally biased region" description="Acidic residues" evidence="1">
    <location>
        <begin position="333"/>
        <end position="360"/>
    </location>
</feature>